<dbReference type="GO" id="GO:0003924">
    <property type="term" value="F:GTPase activity"/>
    <property type="evidence" value="ECO:0007669"/>
    <property type="project" value="InterPro"/>
</dbReference>
<evidence type="ECO:0000256" key="10">
    <source>
        <dbReference type="ARBA" id="ARBA00022917"/>
    </source>
</evidence>
<dbReference type="FunFam" id="3.40.50.10050:FF:000002">
    <property type="entry name" value="Eukaryotic translation initiation factor 5B"/>
    <property type="match status" value="1"/>
</dbReference>
<dbReference type="InParanoid" id="G0QPE8"/>
<protein>
    <recommendedName>
        <fullName evidence="4">Eukaryotic translation initiation factor 5B</fullName>
        <ecNumber evidence="3">3.6.5.3</ecNumber>
    </recommendedName>
    <alternativeName>
        <fullName evidence="12">Translation initiation factor IF-2</fullName>
    </alternativeName>
</protein>
<evidence type="ECO:0000259" key="14">
    <source>
        <dbReference type="PROSITE" id="PS51722"/>
    </source>
</evidence>
<dbReference type="PRINTS" id="PR00315">
    <property type="entry name" value="ELONGATNFCT"/>
</dbReference>
<keyword evidence="10" id="KW-0648">Protein biosynthesis</keyword>
<dbReference type="Gene3D" id="3.40.50.300">
    <property type="entry name" value="P-loop containing nucleotide triphosphate hydrolases"/>
    <property type="match status" value="1"/>
</dbReference>
<dbReference type="InterPro" id="IPR000795">
    <property type="entry name" value="T_Tr_GTP-bd_dom"/>
</dbReference>
<feature type="compositionally biased region" description="Basic and acidic residues" evidence="13">
    <location>
        <begin position="139"/>
        <end position="151"/>
    </location>
</feature>
<dbReference type="SUPFAM" id="SSF52540">
    <property type="entry name" value="P-loop containing nucleoside triphosphate hydrolases"/>
    <property type="match status" value="1"/>
</dbReference>
<dbReference type="InterPro" id="IPR009000">
    <property type="entry name" value="Transl_B-barrel_sf"/>
</dbReference>
<dbReference type="InterPro" id="IPR029459">
    <property type="entry name" value="EFTU-type"/>
</dbReference>
<reference evidence="15 16" key="1">
    <citation type="submission" date="2011-07" db="EMBL/GenBank/DDBJ databases">
        <authorList>
            <person name="Coyne R."/>
            <person name="Brami D."/>
            <person name="Johnson J."/>
            <person name="Hostetler J."/>
            <person name="Hannick L."/>
            <person name="Clark T."/>
            <person name="Cassidy-Hanley D."/>
            <person name="Inman J."/>
        </authorList>
    </citation>
    <scope>NUCLEOTIDE SEQUENCE [LARGE SCALE GENOMIC DNA]</scope>
    <source>
        <strain evidence="15 16">G5</strain>
    </source>
</reference>
<dbReference type="PROSITE" id="PS51722">
    <property type="entry name" value="G_TR_2"/>
    <property type="match status" value="1"/>
</dbReference>
<dbReference type="eggNOG" id="KOG1144">
    <property type="taxonomic scope" value="Eukaryota"/>
</dbReference>
<evidence type="ECO:0000256" key="3">
    <source>
        <dbReference type="ARBA" id="ARBA00011986"/>
    </source>
</evidence>
<evidence type="ECO:0000256" key="8">
    <source>
        <dbReference type="ARBA" id="ARBA00022741"/>
    </source>
</evidence>
<dbReference type="SUPFAM" id="SSF50447">
    <property type="entry name" value="Translation proteins"/>
    <property type="match status" value="1"/>
</dbReference>
<feature type="region of interest" description="Disordered" evidence="13">
    <location>
        <begin position="1"/>
        <end position="23"/>
    </location>
</feature>
<dbReference type="FunFam" id="3.40.50.300:FF:000112">
    <property type="entry name" value="Eukaryotic translation initiation factor 5B"/>
    <property type="match status" value="1"/>
</dbReference>
<feature type="domain" description="Tr-type G" evidence="14">
    <location>
        <begin position="197"/>
        <end position="417"/>
    </location>
</feature>
<dbReference type="Proteomes" id="UP000008983">
    <property type="component" value="Unassembled WGS sequence"/>
</dbReference>
<dbReference type="Pfam" id="PF14578">
    <property type="entry name" value="GTP_EFTU_D4"/>
    <property type="match status" value="1"/>
</dbReference>
<keyword evidence="8" id="KW-0547">Nucleotide-binding</keyword>
<dbReference type="CDD" id="cd01887">
    <property type="entry name" value="IF2_eIF5B"/>
    <property type="match status" value="1"/>
</dbReference>
<dbReference type="InterPro" id="IPR015760">
    <property type="entry name" value="TIF_IF2"/>
</dbReference>
<proteinExistence type="inferred from homology"/>
<keyword evidence="9" id="KW-0378">Hydrolase</keyword>
<feature type="region of interest" description="Disordered" evidence="13">
    <location>
        <begin position="132"/>
        <end position="151"/>
    </location>
</feature>
<dbReference type="OrthoDB" id="4928at2759"/>
<keyword evidence="7" id="KW-0479">Metal-binding</keyword>
<evidence type="ECO:0000256" key="5">
    <source>
        <dbReference type="ARBA" id="ARBA00022490"/>
    </source>
</evidence>
<dbReference type="AlphaFoldDB" id="G0QPE8"/>
<dbReference type="OMA" id="FRQSKPA"/>
<keyword evidence="5" id="KW-0963">Cytoplasm</keyword>
<dbReference type="InterPro" id="IPR036925">
    <property type="entry name" value="TIF_IF2_dom3_sf"/>
</dbReference>
<dbReference type="InterPro" id="IPR005225">
    <property type="entry name" value="Small_GTP-bd"/>
</dbReference>
<evidence type="ECO:0000256" key="2">
    <source>
        <dbReference type="ARBA" id="ARBA00007733"/>
    </source>
</evidence>
<dbReference type="FunCoup" id="G0QPE8">
    <property type="interactions" value="349"/>
</dbReference>
<dbReference type="NCBIfam" id="NF003078">
    <property type="entry name" value="PRK04004.1"/>
    <property type="match status" value="1"/>
</dbReference>
<dbReference type="Pfam" id="PF00009">
    <property type="entry name" value="GTP_EFTU"/>
    <property type="match status" value="1"/>
</dbReference>
<dbReference type="STRING" id="857967.G0QPE8"/>
<dbReference type="NCBIfam" id="TIGR00231">
    <property type="entry name" value="small_GTP"/>
    <property type="match status" value="1"/>
</dbReference>
<keyword evidence="11" id="KW-0342">GTP-binding</keyword>
<name>G0QPE8_ICHMU</name>
<evidence type="ECO:0000256" key="9">
    <source>
        <dbReference type="ARBA" id="ARBA00022801"/>
    </source>
</evidence>
<accession>G0QPE8</accession>
<dbReference type="GO" id="GO:0046872">
    <property type="term" value="F:metal ion binding"/>
    <property type="evidence" value="ECO:0007669"/>
    <property type="project" value="UniProtKB-KW"/>
</dbReference>
<evidence type="ECO:0000313" key="16">
    <source>
        <dbReference type="Proteomes" id="UP000008983"/>
    </source>
</evidence>
<evidence type="ECO:0000313" key="15">
    <source>
        <dbReference type="EMBL" id="EGR32916.1"/>
    </source>
</evidence>
<dbReference type="PANTHER" id="PTHR43381:SF4">
    <property type="entry name" value="EUKARYOTIC TRANSLATION INITIATION FACTOR 5B"/>
    <property type="match status" value="1"/>
</dbReference>
<dbReference type="CDD" id="cd03703">
    <property type="entry name" value="aeIF5B_II"/>
    <property type="match status" value="1"/>
</dbReference>
<evidence type="ECO:0000256" key="12">
    <source>
        <dbReference type="ARBA" id="ARBA00032478"/>
    </source>
</evidence>
<organism evidence="15 16">
    <name type="scientific">Ichthyophthirius multifiliis</name>
    <name type="common">White spot disease agent</name>
    <name type="synonym">Ich</name>
    <dbReference type="NCBI Taxonomy" id="5932"/>
    <lineage>
        <taxon>Eukaryota</taxon>
        <taxon>Sar</taxon>
        <taxon>Alveolata</taxon>
        <taxon>Ciliophora</taxon>
        <taxon>Intramacronucleata</taxon>
        <taxon>Oligohymenophorea</taxon>
        <taxon>Hymenostomatida</taxon>
        <taxon>Ophryoglenina</taxon>
        <taxon>Ichthyophthirius</taxon>
    </lineage>
</organism>
<evidence type="ECO:0000256" key="13">
    <source>
        <dbReference type="SAM" id="MobiDB-lite"/>
    </source>
</evidence>
<dbReference type="Pfam" id="PF11987">
    <property type="entry name" value="IF-2"/>
    <property type="match status" value="1"/>
</dbReference>
<dbReference type="GeneID" id="14909074"/>
<evidence type="ECO:0000256" key="6">
    <source>
        <dbReference type="ARBA" id="ARBA00022540"/>
    </source>
</evidence>
<evidence type="ECO:0000256" key="11">
    <source>
        <dbReference type="ARBA" id="ARBA00023134"/>
    </source>
</evidence>
<comment type="subcellular location">
    <subcellularLocation>
        <location evidence="1">Cytoplasm</location>
    </subcellularLocation>
</comment>
<dbReference type="FunFam" id="2.40.30.10:FF:000013">
    <property type="entry name" value="eukaryotic translation initiation factor 5B"/>
    <property type="match status" value="1"/>
</dbReference>
<dbReference type="EMBL" id="GL983551">
    <property type="protein sequence ID" value="EGR32916.1"/>
    <property type="molecule type" value="Genomic_DNA"/>
</dbReference>
<comment type="similarity">
    <text evidence="2">Belongs to the TRAFAC class translation factor GTPase superfamily. Classic translation factor GTPase family. IF-2 subfamily.</text>
</comment>
<dbReference type="PANTHER" id="PTHR43381">
    <property type="entry name" value="TRANSLATION INITIATION FACTOR IF-2-RELATED"/>
    <property type="match status" value="1"/>
</dbReference>
<dbReference type="Gene3D" id="2.40.30.10">
    <property type="entry name" value="Translation factors"/>
    <property type="match status" value="2"/>
</dbReference>
<evidence type="ECO:0000256" key="1">
    <source>
        <dbReference type="ARBA" id="ARBA00004496"/>
    </source>
</evidence>
<dbReference type="SUPFAM" id="SSF52156">
    <property type="entry name" value="Initiation factor IF2/eIF5b, domain 3"/>
    <property type="match status" value="1"/>
</dbReference>
<dbReference type="GO" id="GO:0003743">
    <property type="term" value="F:translation initiation factor activity"/>
    <property type="evidence" value="ECO:0007669"/>
    <property type="project" value="UniProtKB-KW"/>
</dbReference>
<evidence type="ECO:0000256" key="4">
    <source>
        <dbReference type="ARBA" id="ARBA00013824"/>
    </source>
</evidence>
<dbReference type="InterPro" id="IPR027417">
    <property type="entry name" value="P-loop_NTPase"/>
</dbReference>
<dbReference type="Gene3D" id="3.40.50.10050">
    <property type="entry name" value="Translation initiation factor IF- 2, domain 3"/>
    <property type="match status" value="1"/>
</dbReference>
<dbReference type="RefSeq" id="XP_004036902.1">
    <property type="nucleotide sequence ID" value="XM_004036854.1"/>
</dbReference>
<dbReference type="GO" id="GO:0005739">
    <property type="term" value="C:mitochondrion"/>
    <property type="evidence" value="ECO:0007669"/>
    <property type="project" value="TreeGrafter"/>
</dbReference>
<dbReference type="GO" id="GO:0005525">
    <property type="term" value="F:GTP binding"/>
    <property type="evidence" value="ECO:0007669"/>
    <property type="project" value="UniProtKB-KW"/>
</dbReference>
<keyword evidence="6" id="KW-0396">Initiation factor</keyword>
<dbReference type="EC" id="3.6.5.3" evidence="3"/>
<sequence>MRQLEISKQEEEKKKKKDEKKRLKEQAKLEGTYVSKKKLKYAEQERIRIEQFKKEQGIQIEKIKEQLKEGGDVKNTQKKKLQRDIFGNLIREEDKNENENNNNIQNVKQIQEFEVDNWEMLVDDDMVKELENQNNQQNNDKEKQDEYEENNKNVKISKKEIEEAKQAEKKAKYAAQREAIINAQLGKKKGKEKVPIQRSPIVCILGHVDTGKTTLLDKLRNTNVQAGEAGGITQQIGATFFPGENVKRECKKTEAFYPVELKAPGLLVIDTPGHESFSNLRNRGSSLCDFAILVIDLMHGLEPQTIESLNLLRMRKTPFVIALNKIDRCYNWAKEEFESSYVSLENQPKETKADFQNRYQQIITQLAENSINAMLYWENPDPKTYFPIVPTSGVTGEGIPDLLSVIIKYTSQYMKSKMVVKEEEFNCTVMEVKKIDGLGYTIDAILIDGTIRQDDKIVLLGFTGPIKTKIRALLTPHPMKEMRVKGEYQHHEVIHAAMGIKISAPDLENAVAGSQLYLANTHEDEEDAMDLVMNDLHQVKNKVKLSEQGVGVAASTLGSLEALLNFLDNSKIPVSYVSVGPVSKDDIMKALKSVLAEEPARRKKEYACMLVFDVKVLPDAQKYAEDNGVKVFTANIIYHLFDYYTKYQKECIEERKQEIGKLAVFPCQLKIVAFFNKQAPIIMGVDVERGVLKPGTPICVYDDKKLKLGTVETIESNKKTVKEARKETGSVAIRIKGPDNIMAGRHFEQKNELVSIVTRDSIDALKEHYRDDVSKDEWLFIKDKLKKFFGIL</sequence>
<keyword evidence="16" id="KW-1185">Reference proteome</keyword>
<dbReference type="InterPro" id="IPR023115">
    <property type="entry name" value="TIF_IF2_dom3"/>
</dbReference>
<gene>
    <name evidence="15" type="ORF">IMG5_067130</name>
</gene>
<feature type="compositionally biased region" description="Basic and acidic residues" evidence="13">
    <location>
        <begin position="1"/>
        <end position="13"/>
    </location>
</feature>
<evidence type="ECO:0000256" key="7">
    <source>
        <dbReference type="ARBA" id="ARBA00022723"/>
    </source>
</evidence>